<dbReference type="Pfam" id="PF06273">
    <property type="entry name" value="eIF-4B"/>
    <property type="match status" value="1"/>
</dbReference>
<gene>
    <name evidence="2" type="ORF">BE221DRAFT_193182</name>
</gene>
<dbReference type="AlphaFoldDB" id="A0A1Y5I7F8"/>
<proteinExistence type="predicted"/>
<sequence>MAWGNANAWSAQVEGEKKEEAVGSAFPTLGDVSAKEEAAFPTLGAAAAIKEPKKKAKGVKLSLAEFAGSSVGGSSYVPPTRSGVSGY</sequence>
<name>A0A1Y5I7F8_OSTTA</name>
<feature type="non-terminal residue" evidence="2">
    <location>
        <position position="87"/>
    </location>
</feature>
<dbReference type="InterPro" id="IPR010433">
    <property type="entry name" value="EIF-4B_pln"/>
</dbReference>
<accession>A0A1Y5I7F8</accession>
<dbReference type="GO" id="GO:0003743">
    <property type="term" value="F:translation initiation factor activity"/>
    <property type="evidence" value="ECO:0007669"/>
    <property type="project" value="InterPro"/>
</dbReference>
<feature type="region of interest" description="Disordered" evidence="1">
    <location>
        <begin position="1"/>
        <end position="22"/>
    </location>
</feature>
<dbReference type="Proteomes" id="UP000195557">
    <property type="component" value="Unassembled WGS sequence"/>
</dbReference>
<protein>
    <submittedName>
        <fullName evidence="2">Uncharacterized protein</fullName>
    </submittedName>
</protein>
<evidence type="ECO:0000313" key="2">
    <source>
        <dbReference type="EMBL" id="OUS45489.1"/>
    </source>
</evidence>
<organism evidence="2">
    <name type="scientific">Ostreococcus tauri</name>
    <name type="common">Marine green alga</name>
    <dbReference type="NCBI Taxonomy" id="70448"/>
    <lineage>
        <taxon>Eukaryota</taxon>
        <taxon>Viridiplantae</taxon>
        <taxon>Chlorophyta</taxon>
        <taxon>Mamiellophyceae</taxon>
        <taxon>Mamiellales</taxon>
        <taxon>Bathycoccaceae</taxon>
        <taxon>Ostreococcus</taxon>
    </lineage>
</organism>
<reference evidence="2" key="1">
    <citation type="submission" date="2017-04" db="EMBL/GenBank/DDBJ databases">
        <title>Population genomics of picophytoplankton unveils novel chromosome hypervariability.</title>
        <authorList>
            <consortium name="DOE Joint Genome Institute"/>
            <person name="Blanc-Mathieu R."/>
            <person name="Krasovec M."/>
            <person name="Hebrard M."/>
            <person name="Yau S."/>
            <person name="Desgranges E."/>
            <person name="Martin J."/>
            <person name="Schackwitz W."/>
            <person name="Kuo A."/>
            <person name="Salin G."/>
            <person name="Donnadieu C."/>
            <person name="Desdevises Y."/>
            <person name="Sanchez-Ferandin S."/>
            <person name="Moreau H."/>
            <person name="Rivals E."/>
            <person name="Grigoriev I.V."/>
            <person name="Grimsley N."/>
            <person name="Eyre-Walker A."/>
            <person name="Piganeau G."/>
        </authorList>
    </citation>
    <scope>NUCLEOTIDE SEQUENCE [LARGE SCALE GENOMIC DNA]</scope>
    <source>
        <strain evidence="2">RCC 1115</strain>
    </source>
</reference>
<evidence type="ECO:0000256" key="1">
    <source>
        <dbReference type="SAM" id="MobiDB-lite"/>
    </source>
</evidence>
<dbReference type="EMBL" id="KZ155790">
    <property type="protein sequence ID" value="OUS45489.1"/>
    <property type="molecule type" value="Genomic_DNA"/>
</dbReference>